<dbReference type="RefSeq" id="XP_025423130.1">
    <property type="nucleotide sequence ID" value="XM_025567345.1"/>
</dbReference>
<name>A0A2S2QSA9_9HEMI</name>
<keyword evidence="8" id="KW-0449">Lipoprotein</keyword>
<evidence type="ECO:0000256" key="11">
    <source>
        <dbReference type="SAM" id="SignalP"/>
    </source>
</evidence>
<feature type="region of interest" description="Disordered" evidence="9">
    <location>
        <begin position="61"/>
        <end position="83"/>
    </location>
</feature>
<feature type="signal peptide" evidence="11">
    <location>
        <begin position="1"/>
        <end position="23"/>
    </location>
</feature>
<dbReference type="GO" id="GO:0030431">
    <property type="term" value="P:sleep"/>
    <property type="evidence" value="ECO:0007669"/>
    <property type="project" value="InterPro"/>
</dbReference>
<evidence type="ECO:0000313" key="12">
    <source>
        <dbReference type="EMBL" id="MBY80659.1"/>
    </source>
</evidence>
<reference evidence="12" key="1">
    <citation type="submission" date="2018-04" db="EMBL/GenBank/DDBJ databases">
        <title>Transcriptome assembly of Sipha flava.</title>
        <authorList>
            <person name="Scully E.D."/>
            <person name="Geib S.M."/>
            <person name="Palmer N.A."/>
            <person name="Koch K."/>
            <person name="Bradshaw J."/>
            <person name="Heng-Moss T."/>
            <person name="Sarath G."/>
        </authorList>
    </citation>
    <scope>NUCLEOTIDE SEQUENCE</scope>
</reference>
<gene>
    <name evidence="14" type="primary">LOC112692616</name>
    <name evidence="12" type="ORF">g.109365</name>
</gene>
<proteinExistence type="predicted"/>
<dbReference type="Pfam" id="PF17064">
    <property type="entry name" value="QVR"/>
    <property type="match status" value="1"/>
</dbReference>
<keyword evidence="13" id="KW-1185">Reference proteome</keyword>
<reference evidence="14" key="2">
    <citation type="submission" date="2025-04" db="UniProtKB">
        <authorList>
            <consortium name="RefSeq"/>
        </authorList>
    </citation>
    <scope>IDENTIFICATION</scope>
    <source>
        <tissue evidence="14">Whole body</tissue>
    </source>
</reference>
<evidence type="ECO:0000256" key="1">
    <source>
        <dbReference type="ARBA" id="ARBA00004589"/>
    </source>
</evidence>
<dbReference type="InterPro" id="IPR050975">
    <property type="entry name" value="Sleep_regulator"/>
</dbReference>
<accession>A0A2S2QSA9</accession>
<keyword evidence="7" id="KW-0325">Glycoprotein</keyword>
<dbReference type="AlphaFoldDB" id="A0A2S2QSA9"/>
<dbReference type="GO" id="GO:0098552">
    <property type="term" value="C:side of membrane"/>
    <property type="evidence" value="ECO:0007669"/>
    <property type="project" value="UniProtKB-KW"/>
</dbReference>
<keyword evidence="4 11" id="KW-0732">Signal</keyword>
<evidence type="ECO:0000256" key="7">
    <source>
        <dbReference type="ARBA" id="ARBA00023180"/>
    </source>
</evidence>
<dbReference type="PANTHER" id="PTHR33562">
    <property type="entry name" value="ATILLA, ISOFORM B-RELATED-RELATED"/>
    <property type="match status" value="1"/>
</dbReference>
<evidence type="ECO:0000256" key="4">
    <source>
        <dbReference type="ARBA" id="ARBA00022729"/>
    </source>
</evidence>
<keyword evidence="5 10" id="KW-1133">Transmembrane helix</keyword>
<sequence length="206" mass="20951">MKYLVALLAVVCMCAMFMPIASGLSCYKCAWTDSTCTMNLDTSKVKSVPCAGSAAPGGANPAAPGGASPAAPGGASPAAPGGAATTKAAGSAVTTKAATTKPKVMRSQQLFSQLAESEKYYCFSILVKQNGTTTVERGCKADNKTDNCLIAADVKKSNPTAVLNECTVCQKDNCNANAGAYSLTGSALQYVVVSAILIGQIFLQAK</sequence>
<evidence type="ECO:0000256" key="6">
    <source>
        <dbReference type="ARBA" id="ARBA00023136"/>
    </source>
</evidence>
<feature type="transmembrane region" description="Helical" evidence="10">
    <location>
        <begin position="179"/>
        <end position="203"/>
    </location>
</feature>
<dbReference type="PANTHER" id="PTHR33562:SF20">
    <property type="entry name" value="PROTEIN QUIVER"/>
    <property type="match status" value="1"/>
</dbReference>
<evidence type="ECO:0000256" key="2">
    <source>
        <dbReference type="ARBA" id="ARBA00022622"/>
    </source>
</evidence>
<feature type="chain" id="PRO_5044579242" evidence="11">
    <location>
        <begin position="24"/>
        <end position="206"/>
    </location>
</feature>
<evidence type="ECO:0000256" key="10">
    <source>
        <dbReference type="SAM" id="Phobius"/>
    </source>
</evidence>
<protein>
    <submittedName>
        <fullName evidence="14">Uncharacterized protein LOC112692616</fullName>
    </submittedName>
</protein>
<evidence type="ECO:0000256" key="8">
    <source>
        <dbReference type="ARBA" id="ARBA00023288"/>
    </source>
</evidence>
<evidence type="ECO:0000256" key="5">
    <source>
        <dbReference type="ARBA" id="ARBA00022989"/>
    </source>
</evidence>
<evidence type="ECO:0000313" key="14">
    <source>
        <dbReference type="RefSeq" id="XP_025423130.1"/>
    </source>
</evidence>
<dbReference type="GeneID" id="112692616"/>
<evidence type="ECO:0000313" key="13">
    <source>
        <dbReference type="Proteomes" id="UP000694846"/>
    </source>
</evidence>
<organism evidence="12">
    <name type="scientific">Sipha flava</name>
    <name type="common">yellow sugarcane aphid</name>
    <dbReference type="NCBI Taxonomy" id="143950"/>
    <lineage>
        <taxon>Eukaryota</taxon>
        <taxon>Metazoa</taxon>
        <taxon>Ecdysozoa</taxon>
        <taxon>Arthropoda</taxon>
        <taxon>Hexapoda</taxon>
        <taxon>Insecta</taxon>
        <taxon>Pterygota</taxon>
        <taxon>Neoptera</taxon>
        <taxon>Paraneoptera</taxon>
        <taxon>Hemiptera</taxon>
        <taxon>Sternorrhyncha</taxon>
        <taxon>Aphidomorpha</taxon>
        <taxon>Aphidoidea</taxon>
        <taxon>Aphididae</taxon>
        <taxon>Sipha</taxon>
    </lineage>
</organism>
<comment type="subcellular location">
    <subcellularLocation>
        <location evidence="1">Membrane</location>
        <topology evidence="1">Lipid-anchor</topology>
        <topology evidence="1">GPI-anchor</topology>
    </subcellularLocation>
</comment>
<keyword evidence="6 10" id="KW-0472">Membrane</keyword>
<dbReference type="OrthoDB" id="6616711at2759"/>
<dbReference type="GO" id="GO:0032222">
    <property type="term" value="P:regulation of synaptic transmission, cholinergic"/>
    <property type="evidence" value="ECO:0007669"/>
    <property type="project" value="InterPro"/>
</dbReference>
<evidence type="ECO:0000256" key="3">
    <source>
        <dbReference type="ARBA" id="ARBA00022692"/>
    </source>
</evidence>
<evidence type="ECO:0000256" key="9">
    <source>
        <dbReference type="SAM" id="MobiDB-lite"/>
    </source>
</evidence>
<dbReference type="Proteomes" id="UP000694846">
    <property type="component" value="Unplaced"/>
</dbReference>
<dbReference type="EMBL" id="GGMS01011456">
    <property type="protein sequence ID" value="MBY80659.1"/>
    <property type="molecule type" value="Transcribed_RNA"/>
</dbReference>
<keyword evidence="2" id="KW-0336">GPI-anchor</keyword>
<dbReference type="PROSITE" id="PS51257">
    <property type="entry name" value="PROKAR_LIPOPROTEIN"/>
    <property type="match status" value="1"/>
</dbReference>
<dbReference type="InterPro" id="IPR031424">
    <property type="entry name" value="QVR-like"/>
</dbReference>
<keyword evidence="3 10" id="KW-0812">Transmembrane</keyword>